<dbReference type="GO" id="GO:0006281">
    <property type="term" value="P:DNA repair"/>
    <property type="evidence" value="ECO:0007669"/>
    <property type="project" value="TreeGrafter"/>
</dbReference>
<dbReference type="HOGENOM" id="CLU_045011_19_4_9"/>
<dbReference type="eggNOG" id="COG0546">
    <property type="taxonomic scope" value="Bacteria"/>
</dbReference>
<name>D9R3P8_LACSW</name>
<dbReference type="SFLD" id="SFLDS00003">
    <property type="entry name" value="Haloacid_Dehalogenase"/>
    <property type="match status" value="1"/>
</dbReference>
<dbReference type="InterPro" id="IPR023214">
    <property type="entry name" value="HAD_sf"/>
</dbReference>
<evidence type="ECO:0000313" key="2">
    <source>
        <dbReference type="Proteomes" id="UP000001662"/>
    </source>
</evidence>
<keyword evidence="1" id="KW-0378">Hydrolase</keyword>
<dbReference type="SFLD" id="SFLDG01129">
    <property type="entry name" value="C1.5:_HAD__Beta-PGM__Phosphata"/>
    <property type="match status" value="1"/>
</dbReference>
<dbReference type="STRING" id="610130.Closa_4270"/>
<dbReference type="InterPro" id="IPR036412">
    <property type="entry name" value="HAD-like_sf"/>
</dbReference>
<dbReference type="KEGG" id="csh:Closa_4270"/>
<dbReference type="GO" id="GO:0008967">
    <property type="term" value="F:phosphoglycolate phosphatase activity"/>
    <property type="evidence" value="ECO:0007669"/>
    <property type="project" value="TreeGrafter"/>
</dbReference>
<dbReference type="InterPro" id="IPR041492">
    <property type="entry name" value="HAD_2"/>
</dbReference>
<dbReference type="Pfam" id="PF13419">
    <property type="entry name" value="HAD_2"/>
    <property type="match status" value="1"/>
</dbReference>
<gene>
    <name evidence="1" type="ordered locus">Closa_4270</name>
</gene>
<proteinExistence type="predicted"/>
<dbReference type="PANTHER" id="PTHR43434:SF1">
    <property type="entry name" value="PHOSPHOGLYCOLATE PHOSPHATASE"/>
    <property type="match status" value="1"/>
</dbReference>
<dbReference type="Proteomes" id="UP000001662">
    <property type="component" value="Chromosome"/>
</dbReference>
<keyword evidence="2" id="KW-1185">Reference proteome</keyword>
<dbReference type="PaxDb" id="610130-Closa_4270"/>
<reference evidence="1" key="1">
    <citation type="submission" date="2010-07" db="EMBL/GenBank/DDBJ databases">
        <title>Complete sequence of Clostridium saccharolyticum WM1.</title>
        <authorList>
            <consortium name="US DOE Joint Genome Institute"/>
            <person name="Lucas S."/>
            <person name="Copeland A."/>
            <person name="Lapidus A."/>
            <person name="Cheng J.-F."/>
            <person name="Bruce D."/>
            <person name="Goodwin L."/>
            <person name="Pitluck S."/>
            <person name="Chertkov O."/>
            <person name="Detter J.C."/>
            <person name="Han C."/>
            <person name="Tapia R."/>
            <person name="Land M."/>
            <person name="Hauser L."/>
            <person name="Chang Y.-J."/>
            <person name="Jeffries C."/>
            <person name="Kyrpides N."/>
            <person name="Ivanova N."/>
            <person name="Mikhailova N."/>
            <person name="Mouttaki H."/>
            <person name="Lin L."/>
            <person name="Zhou J."/>
            <person name="Hemme C.L."/>
            <person name="Woyke T."/>
        </authorList>
    </citation>
    <scope>NUCLEOTIDE SEQUENCE [LARGE SCALE GENOMIC DNA]</scope>
    <source>
        <strain evidence="1">WM1</strain>
    </source>
</reference>
<dbReference type="Gene3D" id="3.40.50.1000">
    <property type="entry name" value="HAD superfamily/HAD-like"/>
    <property type="match status" value="1"/>
</dbReference>
<dbReference type="GO" id="GO:0005829">
    <property type="term" value="C:cytosol"/>
    <property type="evidence" value="ECO:0007669"/>
    <property type="project" value="TreeGrafter"/>
</dbReference>
<dbReference type="InterPro" id="IPR023198">
    <property type="entry name" value="PGP-like_dom2"/>
</dbReference>
<dbReference type="AlphaFoldDB" id="D9R3P8"/>
<dbReference type="PANTHER" id="PTHR43434">
    <property type="entry name" value="PHOSPHOGLYCOLATE PHOSPHATASE"/>
    <property type="match status" value="1"/>
</dbReference>
<accession>D9R3P8</accession>
<evidence type="ECO:0000313" key="1">
    <source>
        <dbReference type="EMBL" id="ADL06769.1"/>
    </source>
</evidence>
<dbReference type="RefSeq" id="WP_013274821.1">
    <property type="nucleotide sequence ID" value="NC_014376.1"/>
</dbReference>
<sequence length="215" mass="24313">MESSKLVIFDVDGTLNQTERYAIDAYRKALTEIGKTNYTDAELRARIGAPFEEDILYFLGDQKETLGNQFLDSITKYWIEGIKRKATTYPGVTVMLETLKQKGYQLAICSNAYPQELETILDTLKIGDQFCYIQGLTEEGTKKDSLRVLLKTCKPKWAVMVGDRNYDCEAAEANNIGFIGCLYGYCMPGELNHCKYLTSSAYEIPDLTVRLEQNG</sequence>
<dbReference type="InterPro" id="IPR050155">
    <property type="entry name" value="HAD-like_hydrolase_sf"/>
</dbReference>
<dbReference type="SUPFAM" id="SSF56784">
    <property type="entry name" value="HAD-like"/>
    <property type="match status" value="1"/>
</dbReference>
<dbReference type="Gene3D" id="1.10.150.240">
    <property type="entry name" value="Putative phosphatase, domain 2"/>
    <property type="match status" value="1"/>
</dbReference>
<dbReference type="EMBL" id="CP002109">
    <property type="protein sequence ID" value="ADL06769.1"/>
    <property type="molecule type" value="Genomic_DNA"/>
</dbReference>
<organism evidence="1 2">
    <name type="scientific">Lacrimispora saccharolytica (strain ATCC 35040 / DSM 2544 / NRCC 2533 / WM1)</name>
    <name type="common">Clostridium saccharolyticum</name>
    <dbReference type="NCBI Taxonomy" id="610130"/>
    <lineage>
        <taxon>Bacteria</taxon>
        <taxon>Bacillati</taxon>
        <taxon>Bacillota</taxon>
        <taxon>Clostridia</taxon>
        <taxon>Lachnospirales</taxon>
        <taxon>Lachnospiraceae</taxon>
        <taxon>Lacrimispora</taxon>
    </lineage>
</organism>
<protein>
    <submittedName>
        <fullName evidence="1">Haloacid dehalogenase domain protein hydrolase</fullName>
    </submittedName>
</protein>